<dbReference type="Proteomes" id="UP000483362">
    <property type="component" value="Unassembled WGS sequence"/>
</dbReference>
<protein>
    <submittedName>
        <fullName evidence="2">Uncharacterized protein</fullName>
    </submittedName>
</protein>
<evidence type="ECO:0000256" key="1">
    <source>
        <dbReference type="SAM" id="SignalP"/>
    </source>
</evidence>
<sequence length="561" mass="61370">MKQKLLLSCVLLLSAGTIGAQKQYDDGQAEAALATQAPAAQARAQQEGSSTFQVSYKRPRGVFYCPYYTKDDATGVWAYYAPWLHSTPYQNVTFVNTSTGATAFDWRVTVLKNLDEETITSSDTDFTVPYSLRISDSIPTLTATGAPDTTATYFMGGYNKSLQYVPSTMWTYPNWKYATSETYKVRHMWESSKYYASKTDRTGTASGSSFYYTLDTQYAASGSSKAYTFGRNTAGYDYSGVAFEKPAHPYLINHVGVKYQKLKWTRNANALIKAEIYELKNIPAYSDTQAVTPTLVRRIATGMVTIDSINTAASGMLSILMKDDDGNTPEINTDILVVVSGYNNDAISDFTLLCSSDKVDEGYGELGYLGITQSDGTVNLVGVNNTVGTNFYTAPSIFIETERPWLTFRSGIEPEGHDFLTTGEVYDLELFSSMPSTSWTITTSAASSSPQGKAAAAKVDLPSWLSITLREETGSELGYSTHAVLDAQALPAGEPMREATLRFAFPGAYLDYHITQGMSTAVTTISRDSEHDGAVYNMLGQKVSPNAKGLLIKNGKKTYVK</sequence>
<comment type="caution">
    <text evidence="2">The sequence shown here is derived from an EMBL/GenBank/DDBJ whole genome shotgun (WGS) entry which is preliminary data.</text>
</comment>
<dbReference type="EMBL" id="VULT01000016">
    <property type="protein sequence ID" value="MSS18096.1"/>
    <property type="molecule type" value="Genomic_DNA"/>
</dbReference>
<evidence type="ECO:0000313" key="3">
    <source>
        <dbReference type="Proteomes" id="UP000483362"/>
    </source>
</evidence>
<keyword evidence="1" id="KW-0732">Signal</keyword>
<feature type="chain" id="PRO_5026902273" evidence="1">
    <location>
        <begin position="21"/>
        <end position="561"/>
    </location>
</feature>
<dbReference type="RefSeq" id="WP_154327040.1">
    <property type="nucleotide sequence ID" value="NZ_CP045696.1"/>
</dbReference>
<dbReference type="AlphaFoldDB" id="A0A6L5XF41"/>
<evidence type="ECO:0000313" key="2">
    <source>
        <dbReference type="EMBL" id="MSS18096.1"/>
    </source>
</evidence>
<gene>
    <name evidence="2" type="ORF">FYJ29_10060</name>
</gene>
<name>A0A6L5XF41_9BACT</name>
<keyword evidence="3" id="KW-1185">Reference proteome</keyword>
<reference evidence="2 3" key="1">
    <citation type="submission" date="2019-08" db="EMBL/GenBank/DDBJ databases">
        <title>In-depth cultivation of the pig gut microbiome towards novel bacterial diversity and tailored functional studies.</title>
        <authorList>
            <person name="Wylensek D."/>
            <person name="Hitch T.C.A."/>
            <person name="Clavel T."/>
        </authorList>
    </citation>
    <scope>NUCLEOTIDE SEQUENCE [LARGE SCALE GENOMIC DNA]</scope>
    <source>
        <strain evidence="2 3">Oil-RF-744-WCA-WT-10</strain>
    </source>
</reference>
<proteinExistence type="predicted"/>
<accession>A0A6L5XF41</accession>
<organism evidence="2 3">
    <name type="scientific">Sodaliphilus pleomorphus</name>
    <dbReference type="NCBI Taxonomy" id="2606626"/>
    <lineage>
        <taxon>Bacteria</taxon>
        <taxon>Pseudomonadati</taxon>
        <taxon>Bacteroidota</taxon>
        <taxon>Bacteroidia</taxon>
        <taxon>Bacteroidales</taxon>
        <taxon>Muribaculaceae</taxon>
        <taxon>Sodaliphilus</taxon>
    </lineage>
</organism>
<feature type="signal peptide" evidence="1">
    <location>
        <begin position="1"/>
        <end position="20"/>
    </location>
</feature>